<evidence type="ECO:0000313" key="11">
    <source>
        <dbReference type="EMBL" id="SVB17011.1"/>
    </source>
</evidence>
<dbReference type="EMBL" id="UINC01031254">
    <property type="protein sequence ID" value="SVB17011.1"/>
    <property type="molecule type" value="Genomic_DNA"/>
</dbReference>
<reference evidence="11" key="1">
    <citation type="submission" date="2018-05" db="EMBL/GenBank/DDBJ databases">
        <authorList>
            <person name="Lanie J.A."/>
            <person name="Ng W.-L."/>
            <person name="Kazmierczak K.M."/>
            <person name="Andrzejewski T.M."/>
            <person name="Davidsen T.M."/>
            <person name="Wayne K.J."/>
            <person name="Tettelin H."/>
            <person name="Glass J.I."/>
            <person name="Rusch D."/>
            <person name="Podicherti R."/>
            <person name="Tsui H.-C.T."/>
            <person name="Winkler M.E."/>
        </authorList>
    </citation>
    <scope>NUCLEOTIDE SEQUENCE</scope>
</reference>
<gene>
    <name evidence="11" type="ORF">METZ01_LOCUS169865</name>
</gene>
<evidence type="ECO:0000256" key="5">
    <source>
        <dbReference type="ARBA" id="ARBA00023136"/>
    </source>
</evidence>
<evidence type="ECO:0000256" key="8">
    <source>
        <dbReference type="ARBA" id="ARBA00023239"/>
    </source>
</evidence>
<dbReference type="InterPro" id="IPR003817">
    <property type="entry name" value="PS_Dcarbxylase"/>
</dbReference>
<dbReference type="NCBIfam" id="NF003680">
    <property type="entry name" value="PRK05305.1-5"/>
    <property type="match status" value="1"/>
</dbReference>
<keyword evidence="8" id="KW-0456">Lyase</keyword>
<evidence type="ECO:0000256" key="9">
    <source>
        <dbReference type="ARBA" id="ARBA00023264"/>
    </source>
</evidence>
<keyword evidence="2" id="KW-0444">Lipid biosynthesis</keyword>
<dbReference type="PANTHER" id="PTHR35809">
    <property type="entry name" value="ARCHAETIDYLSERINE DECARBOXYLASE PROENZYME-RELATED"/>
    <property type="match status" value="1"/>
</dbReference>
<organism evidence="11">
    <name type="scientific">marine metagenome</name>
    <dbReference type="NCBI Taxonomy" id="408172"/>
    <lineage>
        <taxon>unclassified sequences</taxon>
        <taxon>metagenomes</taxon>
        <taxon>ecological metagenomes</taxon>
    </lineage>
</organism>
<accession>A0A382BU05</accession>
<keyword evidence="3" id="KW-0210">Decarboxylase</keyword>
<evidence type="ECO:0000256" key="7">
    <source>
        <dbReference type="ARBA" id="ARBA00023209"/>
    </source>
</evidence>
<keyword evidence="9" id="KW-1208">Phospholipid metabolism</keyword>
<dbReference type="InterPro" id="IPR033175">
    <property type="entry name" value="PSD-A"/>
</dbReference>
<keyword evidence="10" id="KW-0670">Pyruvate</keyword>
<dbReference type="GO" id="GO:0004609">
    <property type="term" value="F:phosphatidylserine decarboxylase activity"/>
    <property type="evidence" value="ECO:0007669"/>
    <property type="project" value="InterPro"/>
</dbReference>
<keyword evidence="7" id="KW-0594">Phospholipid biosynthesis</keyword>
<dbReference type="Pfam" id="PF02666">
    <property type="entry name" value="PS_Dcarbxylase"/>
    <property type="match status" value="1"/>
</dbReference>
<name>A0A382BU05_9ZZZZ</name>
<keyword evidence="4" id="KW-0443">Lipid metabolism</keyword>
<sequence>MDYPLIAREGWMRLVVFLVAALLVHYLAGATWALPLWLLFILAVQFFRDPHRSIPQQPGAVVSPAHGKVVSIENTQDPYLARPAVKISIFMNIFSVHSNRTPVGGVVIERWYKKGKFFNAALDKASTSNERSAVQIRTPEGWDVTSVQIAGLVARRILSYLVVGQKIERGERYGFIRFGSRVDVYLPEGSRVVARLGRWVLSGSDIIAYLPSSE</sequence>
<evidence type="ECO:0000256" key="10">
    <source>
        <dbReference type="ARBA" id="ARBA00023317"/>
    </source>
</evidence>
<evidence type="ECO:0000256" key="1">
    <source>
        <dbReference type="ARBA" id="ARBA00022475"/>
    </source>
</evidence>
<dbReference type="AlphaFoldDB" id="A0A382BU05"/>
<evidence type="ECO:0000256" key="3">
    <source>
        <dbReference type="ARBA" id="ARBA00022793"/>
    </source>
</evidence>
<proteinExistence type="inferred from homology"/>
<evidence type="ECO:0000256" key="2">
    <source>
        <dbReference type="ARBA" id="ARBA00022516"/>
    </source>
</evidence>
<dbReference type="GO" id="GO:0008654">
    <property type="term" value="P:phospholipid biosynthetic process"/>
    <property type="evidence" value="ECO:0007669"/>
    <property type="project" value="UniProtKB-KW"/>
</dbReference>
<dbReference type="NCBIfam" id="NF003678">
    <property type="entry name" value="PRK05305.1-2"/>
    <property type="match status" value="1"/>
</dbReference>
<keyword evidence="1" id="KW-1003">Cell membrane</keyword>
<protein>
    <recommendedName>
        <fullName evidence="12">Phosphatidylserine decarboxylase</fullName>
    </recommendedName>
</protein>
<dbReference type="PANTHER" id="PTHR35809:SF1">
    <property type="entry name" value="ARCHAETIDYLSERINE DECARBOXYLASE PROENZYME-RELATED"/>
    <property type="match status" value="1"/>
</dbReference>
<dbReference type="HAMAP" id="MF_00664">
    <property type="entry name" value="PS_decarb_PSD_A"/>
    <property type="match status" value="1"/>
</dbReference>
<evidence type="ECO:0008006" key="12">
    <source>
        <dbReference type="Google" id="ProtNLM"/>
    </source>
</evidence>
<keyword evidence="5" id="KW-0472">Membrane</keyword>
<keyword evidence="6" id="KW-0865">Zymogen</keyword>
<evidence type="ECO:0000256" key="6">
    <source>
        <dbReference type="ARBA" id="ARBA00023145"/>
    </source>
</evidence>
<evidence type="ECO:0000256" key="4">
    <source>
        <dbReference type="ARBA" id="ARBA00023098"/>
    </source>
</evidence>